<dbReference type="InterPro" id="IPR011250">
    <property type="entry name" value="OMP/PagP_B-barrel"/>
</dbReference>
<feature type="signal peptide" evidence="11">
    <location>
        <begin position="1"/>
        <end position="20"/>
    </location>
</feature>
<keyword evidence="9" id="KW-0998">Cell outer membrane</keyword>
<feature type="domain" description="OmpA-like" evidence="12">
    <location>
        <begin position="225"/>
        <end position="349"/>
    </location>
</feature>
<evidence type="ECO:0000256" key="8">
    <source>
        <dbReference type="ARBA" id="ARBA00023136"/>
    </source>
</evidence>
<comment type="caution">
    <text evidence="13">The sequence shown here is derived from an EMBL/GenBank/DDBJ whole genome shotgun (WGS) entry which is preliminary data.</text>
</comment>
<dbReference type="Pfam" id="PF13505">
    <property type="entry name" value="OMP_b-brl"/>
    <property type="match status" value="1"/>
</dbReference>
<evidence type="ECO:0000259" key="12">
    <source>
        <dbReference type="PROSITE" id="PS51123"/>
    </source>
</evidence>
<evidence type="ECO:0000256" key="3">
    <source>
        <dbReference type="ARBA" id="ARBA00022452"/>
    </source>
</evidence>
<organism evidence="13 14">
    <name type="scientific">Succinivibrio faecicola</name>
    <dbReference type="NCBI Taxonomy" id="2820300"/>
    <lineage>
        <taxon>Bacteria</taxon>
        <taxon>Pseudomonadati</taxon>
        <taxon>Pseudomonadota</taxon>
        <taxon>Gammaproteobacteria</taxon>
        <taxon>Aeromonadales</taxon>
        <taxon>Succinivibrionaceae</taxon>
        <taxon>Succinivibrio</taxon>
    </lineage>
</organism>
<evidence type="ECO:0000256" key="10">
    <source>
        <dbReference type="PROSITE-ProRule" id="PRU00473"/>
    </source>
</evidence>
<dbReference type="CDD" id="cd07185">
    <property type="entry name" value="OmpA_C-like"/>
    <property type="match status" value="1"/>
</dbReference>
<evidence type="ECO:0000256" key="6">
    <source>
        <dbReference type="ARBA" id="ARBA00023065"/>
    </source>
</evidence>
<dbReference type="Pfam" id="PF00691">
    <property type="entry name" value="OmpA"/>
    <property type="match status" value="1"/>
</dbReference>
<feature type="chain" id="PRO_5046741921" evidence="11">
    <location>
        <begin position="21"/>
        <end position="355"/>
    </location>
</feature>
<dbReference type="EMBL" id="JAGFNY010000007">
    <property type="protein sequence ID" value="MBW7569947.1"/>
    <property type="molecule type" value="Genomic_DNA"/>
</dbReference>
<keyword evidence="7" id="KW-0626">Porin</keyword>
<reference evidence="13 14" key="1">
    <citation type="submission" date="2021-03" db="EMBL/GenBank/DDBJ databases">
        <title>Succinivibrio sp. nov. isolated from feces of cow.</title>
        <authorList>
            <person name="Choi J.-Y."/>
        </authorList>
    </citation>
    <scope>NUCLEOTIDE SEQUENCE [LARGE SCALE GENOMIC DNA]</scope>
    <source>
        <strain evidence="13 14">AGMB01872</strain>
    </source>
</reference>
<keyword evidence="2" id="KW-0813">Transport</keyword>
<dbReference type="PRINTS" id="PR01021">
    <property type="entry name" value="OMPADOMAIN"/>
</dbReference>
<dbReference type="Gene3D" id="2.40.160.20">
    <property type="match status" value="1"/>
</dbReference>
<dbReference type="RefSeq" id="WP_219937167.1">
    <property type="nucleotide sequence ID" value="NZ_JAGFNY010000007.1"/>
</dbReference>
<evidence type="ECO:0000256" key="4">
    <source>
        <dbReference type="ARBA" id="ARBA00022692"/>
    </source>
</evidence>
<evidence type="ECO:0000256" key="9">
    <source>
        <dbReference type="ARBA" id="ARBA00023237"/>
    </source>
</evidence>
<dbReference type="InterPro" id="IPR027385">
    <property type="entry name" value="Beta-barrel_OMP"/>
</dbReference>
<dbReference type="SUPFAM" id="SSF103088">
    <property type="entry name" value="OmpA-like"/>
    <property type="match status" value="1"/>
</dbReference>
<evidence type="ECO:0000256" key="2">
    <source>
        <dbReference type="ARBA" id="ARBA00022448"/>
    </source>
</evidence>
<evidence type="ECO:0000256" key="11">
    <source>
        <dbReference type="SAM" id="SignalP"/>
    </source>
</evidence>
<comment type="subcellular location">
    <subcellularLocation>
        <location evidence="1">Cell outer membrane</location>
        <topology evidence="1">Multi-pass membrane protein</topology>
    </subcellularLocation>
</comment>
<dbReference type="Gene3D" id="3.30.1330.60">
    <property type="entry name" value="OmpA-like domain"/>
    <property type="match status" value="1"/>
</dbReference>
<evidence type="ECO:0000256" key="5">
    <source>
        <dbReference type="ARBA" id="ARBA00022729"/>
    </source>
</evidence>
<dbReference type="PANTHER" id="PTHR30329">
    <property type="entry name" value="STATOR ELEMENT OF FLAGELLAR MOTOR COMPLEX"/>
    <property type="match status" value="1"/>
</dbReference>
<sequence>MKKSALALVLSAACSLSANAAVEGTWSVGAAGGWTHYFEQNFNTTYNVTDDSFDKLNISDSNGYGFKLNGEYNFTDYLGLGLAWDHMRGGKIELSSTYSDGTSEKYGSEKFKANVAELYARLAMPLDNNGSDIFFKVGPAVSWFKVAGDTDRKLGAVAGIGGQWAVNEALAIRAGYDFFFKTTKSDDSSDKINTGLLYVGLQYTFGAPKAEAPVPQAPVAKKTIRVTENHSLAAGLLFPFDGSNLSVEGKKAINDVVESSKALQNTEFEVYGYTDRLGSDAYNNKLSQRRADSVTNELQNKGVTVKVSEGRGKSSPVTGNKCDGVKGRNNVINCLAADRRVEIVITGDTTKEEQL</sequence>
<dbReference type="InterPro" id="IPR006664">
    <property type="entry name" value="OMP_bac"/>
</dbReference>
<dbReference type="InterPro" id="IPR050330">
    <property type="entry name" value="Bact_OuterMem_StrucFunc"/>
</dbReference>
<keyword evidence="3" id="KW-1134">Transmembrane beta strand</keyword>
<keyword evidence="4" id="KW-0812">Transmembrane</keyword>
<evidence type="ECO:0000256" key="7">
    <source>
        <dbReference type="ARBA" id="ARBA00023114"/>
    </source>
</evidence>
<evidence type="ECO:0000313" key="14">
    <source>
        <dbReference type="Proteomes" id="UP000731465"/>
    </source>
</evidence>
<dbReference type="InterPro" id="IPR006665">
    <property type="entry name" value="OmpA-like"/>
</dbReference>
<keyword evidence="6" id="KW-0406">Ion transport</keyword>
<dbReference type="PROSITE" id="PS51123">
    <property type="entry name" value="OMPA_2"/>
    <property type="match status" value="1"/>
</dbReference>
<name>A0ABS7DF75_9GAMM</name>
<proteinExistence type="predicted"/>
<dbReference type="InterPro" id="IPR036737">
    <property type="entry name" value="OmpA-like_sf"/>
</dbReference>
<keyword evidence="8 10" id="KW-0472">Membrane</keyword>
<dbReference type="SUPFAM" id="SSF56925">
    <property type="entry name" value="OMPA-like"/>
    <property type="match status" value="1"/>
</dbReference>
<protein>
    <submittedName>
        <fullName evidence="13">OmpA family protein</fullName>
    </submittedName>
</protein>
<dbReference type="Proteomes" id="UP000731465">
    <property type="component" value="Unassembled WGS sequence"/>
</dbReference>
<gene>
    <name evidence="13" type="ORF">J5V48_03460</name>
</gene>
<accession>A0ABS7DF75</accession>
<keyword evidence="14" id="KW-1185">Reference proteome</keyword>
<keyword evidence="5 11" id="KW-0732">Signal</keyword>
<dbReference type="PANTHER" id="PTHR30329:SF21">
    <property type="entry name" value="LIPOPROTEIN YIAD-RELATED"/>
    <property type="match status" value="1"/>
</dbReference>
<evidence type="ECO:0000256" key="1">
    <source>
        <dbReference type="ARBA" id="ARBA00004571"/>
    </source>
</evidence>
<evidence type="ECO:0000313" key="13">
    <source>
        <dbReference type="EMBL" id="MBW7569947.1"/>
    </source>
</evidence>